<dbReference type="PROSITE" id="PS00440">
    <property type="entry name" value="ACYLTRANSF_C_2"/>
    <property type="match status" value="1"/>
</dbReference>
<dbReference type="InterPro" id="IPR009081">
    <property type="entry name" value="PP-bd_ACP"/>
</dbReference>
<keyword evidence="2" id="KW-0596">Phosphopantetheine</keyword>
<dbReference type="InterPro" id="IPR050091">
    <property type="entry name" value="PKS_NRPS_Biosynth_Enz"/>
</dbReference>
<dbReference type="Gene3D" id="1.10.1200.10">
    <property type="entry name" value="ACP-like"/>
    <property type="match status" value="1"/>
</dbReference>
<evidence type="ECO:0000259" key="11">
    <source>
        <dbReference type="PROSITE" id="PS52019"/>
    </source>
</evidence>
<dbReference type="Pfam" id="PF02801">
    <property type="entry name" value="Ketoacyl-synt_C"/>
    <property type="match status" value="1"/>
</dbReference>
<dbReference type="Pfam" id="PF00698">
    <property type="entry name" value="Acyl_transf_1"/>
    <property type="match status" value="1"/>
</dbReference>
<evidence type="ECO:0000256" key="4">
    <source>
        <dbReference type="ARBA" id="ARBA00022679"/>
    </source>
</evidence>
<dbReference type="InterPro" id="IPR029063">
    <property type="entry name" value="SAM-dependent_MTases_sf"/>
</dbReference>
<organism evidence="12 13">
    <name type="scientific">Glarea lozoyensis (strain ATCC 20868 / MF5171)</name>
    <dbReference type="NCBI Taxonomy" id="1116229"/>
    <lineage>
        <taxon>Eukaryota</taxon>
        <taxon>Fungi</taxon>
        <taxon>Dikarya</taxon>
        <taxon>Ascomycota</taxon>
        <taxon>Pezizomycotina</taxon>
        <taxon>Leotiomycetes</taxon>
        <taxon>Helotiales</taxon>
        <taxon>Helotiaceae</taxon>
        <taxon>Glarea</taxon>
    </lineage>
</organism>
<dbReference type="SUPFAM" id="SSF55048">
    <property type="entry name" value="Probable ACP-binding domain of malonyl-CoA ACP transacylase"/>
    <property type="match status" value="1"/>
</dbReference>
<feature type="region of interest" description="C-terminal hotdog fold" evidence="8">
    <location>
        <begin position="1124"/>
        <end position="1279"/>
    </location>
</feature>
<proteinExistence type="inferred from homology"/>
<evidence type="ECO:0000256" key="3">
    <source>
        <dbReference type="ARBA" id="ARBA00022553"/>
    </source>
</evidence>
<dbReference type="InterPro" id="IPR036736">
    <property type="entry name" value="ACP-like_sf"/>
</dbReference>
<dbReference type="OrthoDB" id="329835at2759"/>
<dbReference type="SMART" id="SM00825">
    <property type="entry name" value="PKS_KS"/>
    <property type="match status" value="1"/>
</dbReference>
<dbReference type="Gene3D" id="3.40.50.720">
    <property type="entry name" value="NAD(P)-binding Rossmann-like Domain"/>
    <property type="match status" value="2"/>
</dbReference>
<dbReference type="Pfam" id="PF13602">
    <property type="entry name" value="ADH_zinc_N_2"/>
    <property type="match status" value="1"/>
</dbReference>
<evidence type="ECO:0000313" key="12">
    <source>
        <dbReference type="EMBL" id="EPE26736.1"/>
    </source>
</evidence>
<dbReference type="SUPFAM" id="SSF53901">
    <property type="entry name" value="Thiolase-like"/>
    <property type="match status" value="1"/>
</dbReference>
<dbReference type="KEGG" id="glz:GLAREA_02650"/>
<dbReference type="STRING" id="1116229.S3D3V5"/>
<feature type="domain" description="Carrier" evidence="9">
    <location>
        <begin position="2325"/>
        <end position="2402"/>
    </location>
</feature>
<dbReference type="Gene3D" id="3.30.559.70">
    <property type="entry name" value="Choline/Carnitine o-acyltransferase, domain 2"/>
    <property type="match status" value="1"/>
</dbReference>
<dbReference type="Gene3D" id="3.10.129.110">
    <property type="entry name" value="Polyketide synthase dehydratase"/>
    <property type="match status" value="1"/>
</dbReference>
<dbReference type="Pfam" id="PF14765">
    <property type="entry name" value="PS-DH"/>
    <property type="match status" value="1"/>
</dbReference>
<dbReference type="SUPFAM" id="SSF51735">
    <property type="entry name" value="NAD(P)-binding Rossmann-fold domains"/>
    <property type="match status" value="2"/>
</dbReference>
<dbReference type="SMART" id="SM00829">
    <property type="entry name" value="PKS_ER"/>
    <property type="match status" value="1"/>
</dbReference>
<dbReference type="InterPro" id="IPR020843">
    <property type="entry name" value="ER"/>
</dbReference>
<dbReference type="Pfam" id="PF08659">
    <property type="entry name" value="KR"/>
    <property type="match status" value="1"/>
</dbReference>
<dbReference type="Pfam" id="PF00109">
    <property type="entry name" value="ketoacyl-synt"/>
    <property type="match status" value="1"/>
</dbReference>
<dbReference type="Gene3D" id="3.30.559.10">
    <property type="entry name" value="Chloramphenicol acetyltransferase-like domain"/>
    <property type="match status" value="1"/>
</dbReference>
<dbReference type="GeneID" id="19461706"/>
<keyword evidence="6" id="KW-0012">Acyltransferase</keyword>
<dbReference type="InterPro" id="IPR016039">
    <property type="entry name" value="Thiolase-like"/>
</dbReference>
<dbReference type="HOGENOM" id="CLU_000022_31_2_1"/>
<dbReference type="SMART" id="SM00823">
    <property type="entry name" value="PKS_PP"/>
    <property type="match status" value="1"/>
</dbReference>
<dbReference type="GO" id="GO:0006633">
    <property type="term" value="P:fatty acid biosynthetic process"/>
    <property type="evidence" value="ECO:0007669"/>
    <property type="project" value="TreeGrafter"/>
</dbReference>
<dbReference type="InterPro" id="IPR039551">
    <property type="entry name" value="Cho/carn_acyl_trans"/>
</dbReference>
<dbReference type="Gene3D" id="3.90.180.10">
    <property type="entry name" value="Medium-chain alcohol dehydrogenases, catalytic domain"/>
    <property type="match status" value="1"/>
</dbReference>
<dbReference type="SUPFAM" id="SSF52151">
    <property type="entry name" value="FabD/lysophospholipase-like"/>
    <property type="match status" value="1"/>
</dbReference>
<dbReference type="CDD" id="cd05195">
    <property type="entry name" value="enoyl_red"/>
    <property type="match status" value="1"/>
</dbReference>
<evidence type="ECO:0000256" key="7">
    <source>
        <dbReference type="PIRSR" id="PIRSR600542-1"/>
    </source>
</evidence>
<feature type="active site" description="Proton acceptor" evidence="7">
    <location>
        <position position="2723"/>
    </location>
</feature>
<dbReference type="InterPro" id="IPR036291">
    <property type="entry name" value="NAD(P)-bd_dom_sf"/>
</dbReference>
<keyword evidence="4" id="KW-0808">Transferase</keyword>
<dbReference type="InterPro" id="IPR011032">
    <property type="entry name" value="GroES-like_sf"/>
</dbReference>
<dbReference type="SUPFAM" id="SSF50129">
    <property type="entry name" value="GroES-like"/>
    <property type="match status" value="1"/>
</dbReference>
<dbReference type="SUPFAM" id="SSF53335">
    <property type="entry name" value="S-adenosyl-L-methionine-dependent methyltransferases"/>
    <property type="match status" value="1"/>
</dbReference>
<evidence type="ECO:0000256" key="2">
    <source>
        <dbReference type="ARBA" id="ARBA00022450"/>
    </source>
</evidence>
<protein>
    <submittedName>
        <fullName evidence="12">Thiolase-like protein</fullName>
    </submittedName>
</protein>
<keyword evidence="13" id="KW-1185">Reference proteome</keyword>
<evidence type="ECO:0000259" key="9">
    <source>
        <dbReference type="PROSITE" id="PS50075"/>
    </source>
</evidence>
<dbReference type="Pfam" id="PF00755">
    <property type="entry name" value="Carn_acyltransf"/>
    <property type="match status" value="1"/>
</dbReference>
<dbReference type="Gene3D" id="3.30.70.3290">
    <property type="match status" value="1"/>
</dbReference>
<dbReference type="Pfam" id="PF23297">
    <property type="entry name" value="ACP_SdgA_C"/>
    <property type="match status" value="1"/>
</dbReference>
<dbReference type="InterPro" id="IPR042104">
    <property type="entry name" value="PKS_dehydratase_sf"/>
</dbReference>
<dbReference type="InterPro" id="IPR049552">
    <property type="entry name" value="PKS_DH_N"/>
</dbReference>
<dbReference type="Proteomes" id="UP000016922">
    <property type="component" value="Unassembled WGS sequence"/>
</dbReference>
<dbReference type="InterPro" id="IPR014043">
    <property type="entry name" value="Acyl_transferase_dom"/>
</dbReference>
<dbReference type="eggNOG" id="KOG1202">
    <property type="taxonomic scope" value="Eukaryota"/>
</dbReference>
<dbReference type="Gene3D" id="3.40.47.10">
    <property type="match status" value="1"/>
</dbReference>
<dbReference type="SUPFAM" id="SSF47336">
    <property type="entry name" value="ACP-like"/>
    <property type="match status" value="1"/>
</dbReference>
<dbReference type="OMA" id="ISECMPS"/>
<dbReference type="InterPro" id="IPR013968">
    <property type="entry name" value="PKS_KR"/>
</dbReference>
<dbReference type="InterPro" id="IPR020807">
    <property type="entry name" value="PKS_DH"/>
</dbReference>
<dbReference type="SUPFAM" id="SSF52777">
    <property type="entry name" value="CoA-dependent acyltransferases"/>
    <property type="match status" value="2"/>
</dbReference>
<dbReference type="InterPro" id="IPR014031">
    <property type="entry name" value="Ketoacyl_synth_C"/>
</dbReference>
<evidence type="ECO:0000256" key="8">
    <source>
        <dbReference type="PROSITE-ProRule" id="PRU01363"/>
    </source>
</evidence>
<dbReference type="InterPro" id="IPR049900">
    <property type="entry name" value="PKS_mFAS_DH"/>
</dbReference>
<evidence type="ECO:0000256" key="6">
    <source>
        <dbReference type="ARBA" id="ARBA00023315"/>
    </source>
</evidence>
<feature type="domain" description="Ketosynthase family 3 (KS3)" evidence="10">
    <location>
        <begin position="6"/>
        <end position="436"/>
    </location>
</feature>
<dbReference type="InterPro" id="IPR020841">
    <property type="entry name" value="PKS_Beta-ketoAc_synthase_dom"/>
</dbReference>
<dbReference type="Pfam" id="PF21089">
    <property type="entry name" value="PKS_DH_N"/>
    <property type="match status" value="1"/>
</dbReference>
<dbReference type="SMART" id="SM00827">
    <property type="entry name" value="PKS_AT"/>
    <property type="match status" value="1"/>
</dbReference>
<comment type="similarity">
    <text evidence="1">Belongs to the carnitine/choline acetyltransferase family.</text>
</comment>
<evidence type="ECO:0000256" key="5">
    <source>
        <dbReference type="ARBA" id="ARBA00023268"/>
    </source>
</evidence>
<dbReference type="GO" id="GO:0004312">
    <property type="term" value="F:fatty acid synthase activity"/>
    <property type="evidence" value="ECO:0007669"/>
    <property type="project" value="TreeGrafter"/>
</dbReference>
<dbReference type="InterPro" id="IPR001227">
    <property type="entry name" value="Ac_transferase_dom_sf"/>
</dbReference>
<gene>
    <name evidence="12" type="ORF">GLAREA_02650</name>
</gene>
<dbReference type="eggNOG" id="KOG3717">
    <property type="taxonomic scope" value="Eukaryota"/>
</dbReference>
<feature type="domain" description="PKS/mFAS DH" evidence="11">
    <location>
        <begin position="956"/>
        <end position="1279"/>
    </location>
</feature>
<accession>S3D3V5</accession>
<dbReference type="GO" id="GO:0044550">
    <property type="term" value="P:secondary metabolite biosynthetic process"/>
    <property type="evidence" value="ECO:0007669"/>
    <property type="project" value="TreeGrafter"/>
</dbReference>
<dbReference type="RefSeq" id="XP_008085926.1">
    <property type="nucleotide sequence ID" value="XM_008087735.1"/>
</dbReference>
<dbReference type="SMART" id="SM00826">
    <property type="entry name" value="PKS_DH"/>
    <property type="match status" value="1"/>
</dbReference>
<keyword evidence="3" id="KW-0597">Phosphoprotein</keyword>
<dbReference type="Gene3D" id="3.40.366.10">
    <property type="entry name" value="Malonyl-Coenzyme A Acyl Carrier Protein, domain 2"/>
    <property type="match status" value="1"/>
</dbReference>
<dbReference type="CDD" id="cd00833">
    <property type="entry name" value="PKS"/>
    <property type="match status" value="1"/>
</dbReference>
<dbReference type="PANTHER" id="PTHR43775:SF22">
    <property type="entry name" value="SYNTHASE, PUTATIVE (JCVI)-RELATED"/>
    <property type="match status" value="1"/>
</dbReference>
<dbReference type="GO" id="GO:0031177">
    <property type="term" value="F:phosphopantetheine binding"/>
    <property type="evidence" value="ECO:0007669"/>
    <property type="project" value="InterPro"/>
</dbReference>
<dbReference type="InterPro" id="IPR014030">
    <property type="entry name" value="Ketoacyl_synth_N"/>
</dbReference>
<dbReference type="InterPro" id="IPR016035">
    <property type="entry name" value="Acyl_Trfase/lysoPLipase"/>
</dbReference>
<dbReference type="InterPro" id="IPR049551">
    <property type="entry name" value="PKS_DH_C"/>
</dbReference>
<dbReference type="EMBL" id="KE145370">
    <property type="protein sequence ID" value="EPE26736.1"/>
    <property type="molecule type" value="Genomic_DNA"/>
</dbReference>
<evidence type="ECO:0000259" key="10">
    <source>
        <dbReference type="PROSITE" id="PS52004"/>
    </source>
</evidence>
<dbReference type="Pfam" id="PF22621">
    <property type="entry name" value="CurL-like_PKS_C"/>
    <property type="match status" value="1"/>
</dbReference>
<evidence type="ECO:0000313" key="13">
    <source>
        <dbReference type="Proteomes" id="UP000016922"/>
    </source>
</evidence>
<dbReference type="Gene3D" id="3.40.50.150">
    <property type="entry name" value="Vaccinia Virus protein VP39"/>
    <property type="match status" value="1"/>
</dbReference>
<dbReference type="PANTHER" id="PTHR43775">
    <property type="entry name" value="FATTY ACID SYNTHASE"/>
    <property type="match status" value="1"/>
</dbReference>
<dbReference type="InterPro" id="IPR020806">
    <property type="entry name" value="PKS_PP-bd"/>
</dbReference>
<dbReference type="InterPro" id="IPR016036">
    <property type="entry name" value="Malonyl_transacylase_ACP-bd"/>
</dbReference>
<evidence type="ECO:0000256" key="1">
    <source>
        <dbReference type="ARBA" id="ARBA00005232"/>
    </source>
</evidence>
<feature type="region of interest" description="N-terminal hotdog fold" evidence="8">
    <location>
        <begin position="956"/>
        <end position="1094"/>
    </location>
</feature>
<keyword evidence="5" id="KW-0511">Multifunctional enzyme</keyword>
<feature type="active site" description="Proton donor; for dehydratase activity" evidence="8">
    <location>
        <position position="1189"/>
    </location>
</feature>
<name>S3D3V5_GLAL2</name>
<dbReference type="InterPro" id="IPR023213">
    <property type="entry name" value="CAT-like_dom_sf"/>
</dbReference>
<dbReference type="PROSITE" id="PS52004">
    <property type="entry name" value="KS3_2"/>
    <property type="match status" value="1"/>
</dbReference>
<dbReference type="PROSITE" id="PS50075">
    <property type="entry name" value="CARRIER"/>
    <property type="match status" value="1"/>
</dbReference>
<dbReference type="GO" id="GO:0016491">
    <property type="term" value="F:oxidoreductase activity"/>
    <property type="evidence" value="ECO:0007669"/>
    <property type="project" value="InterPro"/>
</dbReference>
<feature type="active site" description="Proton acceptor; for dehydratase activity" evidence="8">
    <location>
        <position position="988"/>
    </location>
</feature>
<sequence length="3007" mass="331705">MSEQLPVPIAIIGMSCRFPGGANDPDKLWEMVSNGRTSWTDVPEDRWRWKSFYNPHPEANGAHNARGGCFLDSDISEFDAGFFGIPPAEATAMDPQHRFQIESAFEALENAGIPVETLKGTDTAVFTAIASRDYDRMAYKDTSDIAKYHLTGCGDPTLCGRISYLFDLKGPSVTLDTGCSGSLVCLHQACTSLRTGESNMAIVGGTHLLLGPDLTIAMSLLHMINDDGRCYSFDSRGAGYGRAEGVATVILKRLDDAIRDGHPIRAVIRNTGTNSDGKTNGILLPSSAAQQRLMQSTINAAGINPLDVGYVEAHGTGTQAGDAAETGSISRTFSDDGKRDSTLFIGSIKANIGHLEATSGLAGLIKTVLMLEKGLVAPVPNIVEMKEGLSLGSHIKIPRVLETFPGPRPGSTENVRLAAISSFGFGGSNASAVLASATTVEVDVKRILPNSANSDKVTHRHTNGIYKNGSIEDNGNRPELIALSAKSEKSLRSILTNLRIWLAENQENKENTITISDLAYTLAVRRSKMQWRWTAIASDFQTLTASLDVSNSPRIVRVAPEVRVVFLFTGQGAQWFAMGRELIGAYPTFRRSLERSAQALSRLGASWDLLGELMRDETTSQINKSEFSQPISTAVQIALVDLLTELSIVPQAVLGHSSGEIAAAYAARFLDHETALAISYHRSFISSWCKEDVRGEGTMIAVGLGEADVSLYLNRVQNGTAVVACSNSPASTTVSGDETAIDELKDLLDLDSVFNRRLQVDTAYHSHHMQMVAGRYMDAMSEIHNAVASQQSNGSASGTRFFSSVTGHEKFSDFGAAYWVQNLVSKVQYNGALKQLINKVGAQSIGAPPYVFTEIGPHGALSGPTRQTLSHVEIGALKYTYASCLTRGRDGRNTIMELASSLFIQGYPIELPKLLNETQKYQVLKNLAPYAWDHSNQYWHESRLSKDYRMRNHAPHELLGLKVVGTSYLEPTWRNDLSASSLPWIQEHIIDGFALFPGGAFLCMAMEAINQMVVDRQIPGKINKYLMKDVIYSKALVVPDAPAKIEIQLTLRPSKGLTDKNATTWEDFRITSYGSDCTWSEHCRGCITVEFDPVCEEDNEAVKEEKLTALAGMELISRLKSQCSEGVEPQDFYDSLRLNGIDYGPNFSILTDMKVGPCKALGTIIIPDVSACMPSGYQQAHIIHPATFDAMMHIVLPLYSRHCSKGPVMLISVDEVVVSTKISSQAGHKLLVGCELSPAGSRSGMVEWTIFQKAEDSQYIPVVNLRCGEFRGIGEGQMAGPDLGLEDTPPLNLHWDSDVDLLSPNHFQETRTSNEKSSHLSELYLAKYLAKLAFKRPQLKIIDIGARASDSTLAILEALKLDLDSTDRTQLLESYEYTDHSPGIFEKAPTLLNEWQHILNHKTFDISRDAASQNLVENSYDVVIAGNATMEKHQIRQMFEIVRKLLRTGGQMIVIPNTGAAAQSLLSVDEWNEHLLATSFESMNLRINDYGGVADTEPVIIMSKAIALNRSSITFSRPVEIISRSSSTELEKFGDELHSYMLQSGLDASHRSWSSFFQQSDCLRVILDDATDPYLDDHAVSRFQDVSTLMKASSNILWVSYSAHLKTLPKTSTTMLARMARKNNNDIKFVTFDIQDNFDDDLPTIIRVINDISHEFTKQHHSNNPTESTYVYQHGRVLIPRFMPDFKFCQWIYDSTQNANFVTDRFRSSSRRVRLHVETPGLLDSLIFVDENDSSKPLDPSEVEIEAHAFGVNRKDVSIALGRSRPLSKMVGEFSGVVTAVGSDAGQNFEINDKVCGFGGTPYGNHVRVNPNLLHKLPNMVNFTEGASIPYAFATAWTALVEVGQLEANQQVLIHSAAGAIGQAALIIANHIGAEIFATVGSPVKRQLLIDKFNILDSHIFSSHSATFKTGIKRLTYGRGVDVVLNSLSGDSLFDTWSCVADFGTFIEIGKLGKSQISTEPFDRNVTFASVDMSLMAKHQPQKVKKILAKVMNLFETGQLRAVSPIQALPISDLVPAFRLIQGRKHVGKIVLTADHDAIVKMSPPKLDGLKLDADATYLVRGGAVGLAISIADFLVLKGAKNVVIITSEADRAKDELPSELEDLVHIKGCDLANHDHSEAAFRWCFDSFSTVKGVIDCGTVDHSIQAYGAQSQQAINTSDTLFRNIGNRVLEFFVFLRWENIHSALHDDAIDISTSANSVASVRENLDRHPNFMFLSLGAIEGMGPNEPSPQKDPKGSTPIRFEAFLKVLEYSISNRNHPGRKHDVVMGFNRQSLLDQQKVSELRDPLFAHLPYPAKNGIQVSDGKATTSVTIEQSILASQSDEETRAIIADAIRVKIAQLVALDYDEIGLDMPLEGFGLDSLVAIEFKNWIGRNISASMQTSEILDTPNIHTLSQLVMERSILVSGRDQVLAAPEINGEQLEEAQKSTTKPALSQTLDGVQVSGTNALPELPLPDPKTTLKLWLESIRPFCAPKDIERISQKIADFQKTGGVGPQTQRRLLERHNDSTGDNWLSEIYNKEIWLRNRSPLVPFSSYFFSHPLSSFQHHQAERAAIIVKASYEYMQKVNDNDLPPVYLNEQLLCAESNKWLFNTLRKPCFERDEMQSFPDDDYIVILSRGRAFKVQLQNGVSLKELQSIFQDILDTTQDSDIRESIISENVSNKEYIHFIEASAFVICLDEAAPSNPIERARHFHFGDGSNRWNDKSVQFVICSNGISAIIGDHTMLDASTANGLNDFVIDAILQHPKDTTTPFHSPLTAPQEYTLTSTPTLIKHITNLKQNFSTTTASYEHAFFTLPQLGSHHLRAHRLPPASALQILVQLALSRYFAQLTPCWETVSLGTFRRGRVDIVQTVSPPVATWIASLAKPEISRKQKGRLFAEACRAHSAGIGRAFRGKSYARHLLALRCFAEETDVRRGLLDDEIFERMRPKKAFSNCHSSRSAEKGCVLEDREGVWLHFEVEDEFTRFSVTSGVGNTARFQKVLVEAAGDVMGILEGVDRDGEDAHSQ</sequence>
<dbReference type="PROSITE" id="PS52019">
    <property type="entry name" value="PKS_MFAS_DH"/>
    <property type="match status" value="1"/>
</dbReference>
<reference evidence="12 13" key="1">
    <citation type="journal article" date="2013" name="BMC Genomics">
        <title>Genomics-driven discovery of the pneumocandin biosynthetic gene cluster in the fungus Glarea lozoyensis.</title>
        <authorList>
            <person name="Chen L."/>
            <person name="Yue Q."/>
            <person name="Zhang X."/>
            <person name="Xiang M."/>
            <person name="Wang C."/>
            <person name="Li S."/>
            <person name="Che Y."/>
            <person name="Ortiz-Lopez F.J."/>
            <person name="Bills G.F."/>
            <person name="Liu X."/>
            <person name="An Z."/>
        </authorList>
    </citation>
    <scope>NUCLEOTIDE SEQUENCE [LARGE SCALE GENOMIC DNA]</scope>
    <source>
        <strain evidence="13">ATCC 20868 / MF5171</strain>
    </source>
</reference>
<dbReference type="InterPro" id="IPR000542">
    <property type="entry name" value="Carn_acyl_trans"/>
</dbReference>
<dbReference type="InterPro" id="IPR042231">
    <property type="entry name" value="Cho/carn_acyl_trans_2"/>
</dbReference>